<comment type="caution">
    <text evidence="7">The sequence shown here is derived from an EMBL/GenBank/DDBJ whole genome shotgun (WGS) entry which is preliminary data.</text>
</comment>
<proteinExistence type="inferred from homology"/>
<feature type="chain" id="PRO_5045579865" description="LTXXQ motif family protein" evidence="6">
    <location>
        <begin position="23"/>
        <end position="285"/>
    </location>
</feature>
<dbReference type="Pfam" id="PF07813">
    <property type="entry name" value="LTXXQ"/>
    <property type="match status" value="2"/>
</dbReference>
<organism evidence="7 8">
    <name type="scientific">Alteromonas gracilis</name>
    <dbReference type="NCBI Taxonomy" id="1479524"/>
    <lineage>
        <taxon>Bacteria</taxon>
        <taxon>Pseudomonadati</taxon>
        <taxon>Pseudomonadota</taxon>
        <taxon>Gammaproteobacteria</taxon>
        <taxon>Alteromonadales</taxon>
        <taxon>Alteromonadaceae</taxon>
        <taxon>Alteromonas/Salinimonas group</taxon>
        <taxon>Alteromonas</taxon>
    </lineage>
</organism>
<dbReference type="Gene3D" id="1.20.120.1490">
    <property type="match status" value="2"/>
</dbReference>
<keyword evidence="4" id="KW-0574">Periplasm</keyword>
<dbReference type="RefSeq" id="WP_105930517.1">
    <property type="nucleotide sequence ID" value="NZ_PVNO01000023.1"/>
</dbReference>
<evidence type="ECO:0000256" key="6">
    <source>
        <dbReference type="SAM" id="SignalP"/>
    </source>
</evidence>
<sequence length="285" mass="32693">MKKLLIASVTVAAISLSGLTLAQPAGPGMRHHEPVKEMVKHLRGIGLSDLQREEIKTLVSAFKEATPRPVQGSVEKPDFDFETASETQISAFIQTQFEARETQHFALAQLRHDIFNVLTEEQQAKVLAREAKREAKRENRRNASEEKKAQFAKRLDREGKDKKFSHHNRKGHEHKRDGVPFEGIELSDTQRESLSALRESFKDTAEANRQIMRSFKDAQRELIRSSSFSQASWEALVTKYKDDIVSAGVEKAKHRQAMFALLTDEQKTELKTQREDERKLRDIFR</sequence>
<feature type="compositionally biased region" description="Basic residues" evidence="5">
    <location>
        <begin position="163"/>
        <end position="173"/>
    </location>
</feature>
<evidence type="ECO:0008006" key="9">
    <source>
        <dbReference type="Google" id="ProtNLM"/>
    </source>
</evidence>
<evidence type="ECO:0000256" key="1">
    <source>
        <dbReference type="ARBA" id="ARBA00004418"/>
    </source>
</evidence>
<gene>
    <name evidence="7" type="ORF">C6Y39_06660</name>
</gene>
<feature type="region of interest" description="Disordered" evidence="5">
    <location>
        <begin position="129"/>
        <end position="184"/>
    </location>
</feature>
<dbReference type="InterPro" id="IPR012899">
    <property type="entry name" value="LTXXQ"/>
</dbReference>
<dbReference type="PANTHER" id="PTHR38102:SF1">
    <property type="entry name" value="PERIPLASMIC CHAPERONE SPY"/>
    <property type="match status" value="1"/>
</dbReference>
<dbReference type="InterPro" id="IPR052211">
    <property type="entry name" value="Cpx_auxiliary_protein"/>
</dbReference>
<evidence type="ECO:0000256" key="2">
    <source>
        <dbReference type="ARBA" id="ARBA00008441"/>
    </source>
</evidence>
<accession>A0ABX5CPY3</accession>
<evidence type="ECO:0000256" key="4">
    <source>
        <dbReference type="ARBA" id="ARBA00022764"/>
    </source>
</evidence>
<name>A0ABX5CPY3_9ALTE</name>
<comment type="similarity">
    <text evidence="2">Belongs to the CpxP/Spy family.</text>
</comment>
<protein>
    <recommendedName>
        <fullName evidence="9">LTXXQ motif family protein</fullName>
    </recommendedName>
</protein>
<dbReference type="PANTHER" id="PTHR38102">
    <property type="entry name" value="PERIPLASMIC CHAPERONE SPY"/>
    <property type="match status" value="1"/>
</dbReference>
<comment type="subcellular location">
    <subcellularLocation>
        <location evidence="1">Periplasm</location>
    </subcellularLocation>
</comment>
<evidence type="ECO:0000256" key="3">
    <source>
        <dbReference type="ARBA" id="ARBA00022729"/>
    </source>
</evidence>
<dbReference type="Proteomes" id="UP000239539">
    <property type="component" value="Unassembled WGS sequence"/>
</dbReference>
<keyword evidence="8" id="KW-1185">Reference proteome</keyword>
<reference evidence="8" key="1">
    <citation type="journal article" date="2020" name="Int. J. Syst. Evol. Microbiol.">
        <title>Alteromonas alba sp. nov., a marine bacterium isolated from the seawater of the West Pacific Ocean.</title>
        <authorList>
            <person name="Sun C."/>
            <person name="Wu Y.-H."/>
            <person name="Xamxidin M."/>
            <person name="Cheng H."/>
            <person name="Xu X.-W."/>
        </authorList>
    </citation>
    <scope>NUCLEOTIDE SEQUENCE [LARGE SCALE GENOMIC DNA]</scope>
    <source>
        <strain evidence="8">9a2</strain>
    </source>
</reference>
<feature type="compositionally biased region" description="Basic and acidic residues" evidence="5">
    <location>
        <begin position="129"/>
        <end position="162"/>
    </location>
</feature>
<evidence type="ECO:0000313" key="8">
    <source>
        <dbReference type="Proteomes" id="UP000239539"/>
    </source>
</evidence>
<dbReference type="EMBL" id="PVNO01000023">
    <property type="protein sequence ID" value="PRO69637.1"/>
    <property type="molecule type" value="Genomic_DNA"/>
</dbReference>
<evidence type="ECO:0000313" key="7">
    <source>
        <dbReference type="EMBL" id="PRO69637.1"/>
    </source>
</evidence>
<feature type="signal peptide" evidence="6">
    <location>
        <begin position="1"/>
        <end position="22"/>
    </location>
</feature>
<evidence type="ECO:0000256" key="5">
    <source>
        <dbReference type="SAM" id="MobiDB-lite"/>
    </source>
</evidence>
<keyword evidence="3 6" id="KW-0732">Signal</keyword>